<evidence type="ECO:0000313" key="2">
    <source>
        <dbReference type="EMBL" id="TGY94113.1"/>
    </source>
</evidence>
<keyword evidence="1" id="KW-1133">Transmembrane helix</keyword>
<organism evidence="2 3">
    <name type="scientific">Marinicauda pacifica</name>
    <dbReference type="NCBI Taxonomy" id="1133559"/>
    <lineage>
        <taxon>Bacteria</taxon>
        <taxon>Pseudomonadati</taxon>
        <taxon>Pseudomonadota</taxon>
        <taxon>Alphaproteobacteria</taxon>
        <taxon>Maricaulales</taxon>
        <taxon>Maricaulaceae</taxon>
        <taxon>Marinicauda</taxon>
    </lineage>
</organism>
<evidence type="ECO:0000313" key="3">
    <source>
        <dbReference type="Proteomes" id="UP000305451"/>
    </source>
</evidence>
<keyword evidence="1" id="KW-0812">Transmembrane</keyword>
<proteinExistence type="predicted"/>
<protein>
    <submittedName>
        <fullName evidence="2">Uncharacterized protein</fullName>
    </submittedName>
</protein>
<dbReference type="AlphaFoldDB" id="A0A4S2HE23"/>
<dbReference type="Proteomes" id="UP000305451">
    <property type="component" value="Unassembled WGS sequence"/>
</dbReference>
<feature type="transmembrane region" description="Helical" evidence="1">
    <location>
        <begin position="94"/>
        <end position="117"/>
    </location>
</feature>
<comment type="caution">
    <text evidence="2">The sequence shown here is derived from an EMBL/GenBank/DDBJ whole genome shotgun (WGS) entry which is preliminary data.</text>
</comment>
<gene>
    <name evidence="2" type="ORF">E5162_02185</name>
</gene>
<keyword evidence="1" id="KW-0472">Membrane</keyword>
<name>A0A4S2HE23_9PROT</name>
<sequence length="288" mass="31995">MSRSYWIAGVAFVVFMGAIAIWAFTSSWRYYHENRAAQEGAANQYAYYADANDICSAIEADSARLSCIAEQIEARHNREHAESDLQAQLDMSSWTYAILWVGVIGIIVSVGGVALIFETLRETRAMSRVTSETLDETRLANRQTLRAYISLRFSDIVHPTTDKPGQFVILIENHGQTPCFVKRVICRYRVFEAGEAVKITLTEESSPATKQGVVFPGQVERINMAATFGRKSASIVQNGGSAHVAGILIYHDIFGITRRTIFHNMCDAIGPDGMSVNFGPYKKHNRAS</sequence>
<feature type="transmembrane region" description="Helical" evidence="1">
    <location>
        <begin position="5"/>
        <end position="25"/>
    </location>
</feature>
<dbReference type="EMBL" id="SRXV01000001">
    <property type="protein sequence ID" value="TGY94113.1"/>
    <property type="molecule type" value="Genomic_DNA"/>
</dbReference>
<keyword evidence="3" id="KW-1185">Reference proteome</keyword>
<evidence type="ECO:0000256" key="1">
    <source>
        <dbReference type="SAM" id="Phobius"/>
    </source>
</evidence>
<accession>A0A4S2HE23</accession>
<dbReference type="RefSeq" id="WP_158291171.1">
    <property type="nucleotide sequence ID" value="NZ_BMEI01000001.1"/>
</dbReference>
<reference evidence="2 3" key="1">
    <citation type="journal article" date="2013" name="Int. J. Syst. Evol. Microbiol.">
        <title>Marinicauda pacifica gen. nov., sp. nov., a prosthecate alphaproteobacterium of the family Hyphomonadaceae isolated from deep seawater.</title>
        <authorList>
            <person name="Zhang X.Y."/>
            <person name="Li G.W."/>
            <person name="Wang C.S."/>
            <person name="Zhang Y.J."/>
            <person name="Xu X.W."/>
            <person name="Li H."/>
            <person name="Liu A."/>
            <person name="Liu C."/>
            <person name="Xie B.B."/>
            <person name="Qin Q.L."/>
            <person name="Xu Z."/>
            <person name="Chen X.L."/>
            <person name="Zhou B.C."/>
            <person name="Zhang Y.Z."/>
        </authorList>
    </citation>
    <scope>NUCLEOTIDE SEQUENCE [LARGE SCALE GENOMIC DNA]</scope>
    <source>
        <strain evidence="2 3">P-1 km-3</strain>
    </source>
</reference>